<evidence type="ECO:0000256" key="10">
    <source>
        <dbReference type="SAM" id="SignalP"/>
    </source>
</evidence>
<dbReference type="Gene3D" id="3.30.565.10">
    <property type="entry name" value="Histidine kinase-like ATPase, C-terminal domain"/>
    <property type="match status" value="1"/>
</dbReference>
<keyword evidence="9" id="KW-0472">Membrane</keyword>
<accession>A0AAJ5WX59</accession>
<dbReference type="Gene3D" id="3.30.450.20">
    <property type="entry name" value="PAS domain"/>
    <property type="match status" value="1"/>
</dbReference>
<evidence type="ECO:0000256" key="5">
    <source>
        <dbReference type="ARBA" id="ARBA00022741"/>
    </source>
</evidence>
<dbReference type="SMART" id="SM00387">
    <property type="entry name" value="HATPase_c"/>
    <property type="match status" value="1"/>
</dbReference>
<dbReference type="AlphaFoldDB" id="A0AAJ5WX59"/>
<evidence type="ECO:0000256" key="2">
    <source>
        <dbReference type="ARBA" id="ARBA00012438"/>
    </source>
</evidence>
<dbReference type="InterPro" id="IPR011495">
    <property type="entry name" value="Sig_transdc_His_kin_sub2_dim/P"/>
</dbReference>
<dbReference type="Pfam" id="PF13181">
    <property type="entry name" value="TPR_8"/>
    <property type="match status" value="1"/>
</dbReference>
<dbReference type="Pfam" id="PF02518">
    <property type="entry name" value="HATPase_c"/>
    <property type="match status" value="1"/>
</dbReference>
<dbReference type="SUPFAM" id="SSF48452">
    <property type="entry name" value="TPR-like"/>
    <property type="match status" value="1"/>
</dbReference>
<evidence type="ECO:0000256" key="8">
    <source>
        <dbReference type="PROSITE-ProRule" id="PRU00339"/>
    </source>
</evidence>
<gene>
    <name evidence="12" type="ORF">P0Y53_10050</name>
</gene>
<evidence type="ECO:0000256" key="4">
    <source>
        <dbReference type="ARBA" id="ARBA00022679"/>
    </source>
</evidence>
<evidence type="ECO:0000259" key="11">
    <source>
        <dbReference type="PROSITE" id="PS50109"/>
    </source>
</evidence>
<dbReference type="PROSITE" id="PS50005">
    <property type="entry name" value="TPR"/>
    <property type="match status" value="1"/>
</dbReference>
<evidence type="ECO:0000313" key="13">
    <source>
        <dbReference type="Proteomes" id="UP001220610"/>
    </source>
</evidence>
<dbReference type="Pfam" id="PF07568">
    <property type="entry name" value="HisKA_2"/>
    <property type="match status" value="1"/>
</dbReference>
<keyword evidence="9" id="KW-0812">Transmembrane</keyword>
<keyword evidence="9" id="KW-1133">Transmembrane helix</keyword>
<dbReference type="InterPro" id="IPR005467">
    <property type="entry name" value="His_kinase_dom"/>
</dbReference>
<dbReference type="GO" id="GO:0004673">
    <property type="term" value="F:protein histidine kinase activity"/>
    <property type="evidence" value="ECO:0007669"/>
    <property type="project" value="UniProtKB-EC"/>
</dbReference>
<proteinExistence type="predicted"/>
<evidence type="ECO:0000256" key="7">
    <source>
        <dbReference type="ARBA" id="ARBA00022840"/>
    </source>
</evidence>
<dbReference type="EC" id="2.7.13.3" evidence="2"/>
<comment type="catalytic activity">
    <reaction evidence="1">
        <text>ATP + protein L-histidine = ADP + protein N-phospho-L-histidine.</text>
        <dbReference type="EC" id="2.7.13.3"/>
    </reaction>
</comment>
<keyword evidence="8" id="KW-0802">TPR repeat</keyword>
<name>A0AAJ5WX59_9BACT</name>
<dbReference type="Gene3D" id="1.25.40.10">
    <property type="entry name" value="Tetratricopeptide repeat domain"/>
    <property type="match status" value="2"/>
</dbReference>
<keyword evidence="5" id="KW-0547">Nucleotide-binding</keyword>
<keyword evidence="10" id="KW-0732">Signal</keyword>
<dbReference type="InterPro" id="IPR036890">
    <property type="entry name" value="HATPase_C_sf"/>
</dbReference>
<evidence type="ECO:0000256" key="3">
    <source>
        <dbReference type="ARBA" id="ARBA00022553"/>
    </source>
</evidence>
<feature type="transmembrane region" description="Helical" evidence="9">
    <location>
        <begin position="559"/>
        <end position="578"/>
    </location>
</feature>
<feature type="chain" id="PRO_5042471092" description="histidine kinase" evidence="10">
    <location>
        <begin position="28"/>
        <end position="810"/>
    </location>
</feature>
<evidence type="ECO:0000256" key="9">
    <source>
        <dbReference type="SAM" id="Phobius"/>
    </source>
</evidence>
<reference evidence="12" key="1">
    <citation type="submission" date="2023-03" db="EMBL/GenBank/DDBJ databases">
        <title>Andean soil-derived lignocellulolytic bacterial consortium as a source of novel taxa and putative plastic-active enzymes.</title>
        <authorList>
            <person name="Diaz-Garcia L."/>
            <person name="Chuvochina M."/>
            <person name="Feuerriegel G."/>
            <person name="Bunk B."/>
            <person name="Sproer C."/>
            <person name="Streit W.R."/>
            <person name="Rodriguez L.M."/>
            <person name="Overmann J."/>
            <person name="Jimenez D.J."/>
        </authorList>
    </citation>
    <scope>NUCLEOTIDE SEQUENCE</scope>
    <source>
        <strain evidence="12">MAG 7</strain>
    </source>
</reference>
<keyword evidence="6 12" id="KW-0418">Kinase</keyword>
<feature type="signal peptide" evidence="10">
    <location>
        <begin position="1"/>
        <end position="27"/>
    </location>
</feature>
<dbReference type="PANTHER" id="PTHR41523:SF8">
    <property type="entry name" value="ETHYLENE RESPONSE SENSOR PROTEIN"/>
    <property type="match status" value="1"/>
</dbReference>
<dbReference type="InterPro" id="IPR019734">
    <property type="entry name" value="TPR_rpt"/>
</dbReference>
<feature type="domain" description="Histidine kinase" evidence="11">
    <location>
        <begin position="611"/>
        <end position="804"/>
    </location>
</feature>
<keyword evidence="4" id="KW-0808">Transferase</keyword>
<evidence type="ECO:0000313" key="12">
    <source>
        <dbReference type="EMBL" id="WEK37844.1"/>
    </source>
</evidence>
<dbReference type="PANTHER" id="PTHR41523">
    <property type="entry name" value="TWO-COMPONENT SYSTEM SENSOR PROTEIN"/>
    <property type="match status" value="1"/>
</dbReference>
<organism evidence="12 13">
    <name type="scientific">Candidatus Pseudobacter hemicellulosilyticus</name>
    <dbReference type="NCBI Taxonomy" id="3121375"/>
    <lineage>
        <taxon>Bacteria</taxon>
        <taxon>Pseudomonadati</taxon>
        <taxon>Bacteroidota</taxon>
        <taxon>Chitinophagia</taxon>
        <taxon>Chitinophagales</taxon>
        <taxon>Chitinophagaceae</taxon>
        <taxon>Pseudobacter</taxon>
    </lineage>
</organism>
<dbReference type="SUPFAM" id="SSF55874">
    <property type="entry name" value="ATPase domain of HSP90 chaperone/DNA topoisomerase II/histidine kinase"/>
    <property type="match status" value="1"/>
</dbReference>
<evidence type="ECO:0000256" key="1">
    <source>
        <dbReference type="ARBA" id="ARBA00000085"/>
    </source>
</evidence>
<dbReference type="InterPro" id="IPR011990">
    <property type="entry name" value="TPR-like_helical_dom_sf"/>
</dbReference>
<dbReference type="GO" id="GO:0005524">
    <property type="term" value="F:ATP binding"/>
    <property type="evidence" value="ECO:0007669"/>
    <property type="project" value="UniProtKB-KW"/>
</dbReference>
<evidence type="ECO:0000256" key="6">
    <source>
        <dbReference type="ARBA" id="ARBA00022777"/>
    </source>
</evidence>
<feature type="repeat" description="TPR" evidence="8">
    <location>
        <begin position="247"/>
        <end position="280"/>
    </location>
</feature>
<keyword evidence="7" id="KW-0067">ATP-binding</keyword>
<dbReference type="EMBL" id="CP119311">
    <property type="protein sequence ID" value="WEK37844.1"/>
    <property type="molecule type" value="Genomic_DNA"/>
</dbReference>
<dbReference type="InterPro" id="IPR003594">
    <property type="entry name" value="HATPase_dom"/>
</dbReference>
<dbReference type="SMART" id="SM00028">
    <property type="entry name" value="TPR"/>
    <property type="match status" value="3"/>
</dbReference>
<dbReference type="PROSITE" id="PS50109">
    <property type="entry name" value="HIS_KIN"/>
    <property type="match status" value="1"/>
</dbReference>
<dbReference type="Proteomes" id="UP001220610">
    <property type="component" value="Chromosome"/>
</dbReference>
<sequence>MPRATLLLLLCSLLLSVGGRSQPTAQAGISAYSYYPPERDKESWQRLNLWLSATYLYVSKEAMEDQDSCLLLASRSLGLSRFSILAEGFGDEKLRHQSSWINQGAPGTGMQLLSGTTGKKQLQVLLLLGAYYAFQPGSYSRYKDSVEYFVHKAIAASRELQEQRWERIALCLLEKVYLQGADRNADSLCASLLDQCRKAGDKETEARAIAYRGIFTIPGQANFNRKLADLQQAADSYQRLGDTEGAINVWTDLGYIFSATGQDKQAYEAFTKALLLEEAIGFPYTQYSTDNLAMITFFQGKFGEPLRYTRQTIKVAESCRDSIGWAYYYSRLANLYISENRDKEGVEMVQKATRQFITDRNPALYNILQIEISYLNAAGRAREALDQVTAISQKVSPVIVSDLFYYHHILSGCYINLNRFDSAEFHIRKMDSLENITEAVRGPFRRGSVNNQLAALYLKRGQYHKAKEFLENHFRISSYGHRSLRNDLNIYSMLITADSALGDQAAVIAHYKEYIKLIDSNFKATKIRQAEELQVVYETQEKEKQITVLNQQAKQTRTVTNVTLAGIAAVIIIAILLYRQNRLKQRSNTIITQKNGQLQDLLADKEWLLKEVHHRVKNNLQIIMSLLNSQSRYIDNEEALMAINDSQRRVQAISLIHQKLYQSDNTYSIDMRQYIDELISYAQDGFDTGSRAVIEQDIEPVRLDVSKAIPLGLIINEGIVNAMKYAFPGQHKGIVRISLKHTATEQLLLSITDNGIGLPPDAEITGNSSLGFNLMRGLARQLDGTFTIESNQGLHITIRFSPLTNPSYEL</sequence>
<protein>
    <recommendedName>
        <fullName evidence="2">histidine kinase</fullName>
        <ecNumber evidence="2">2.7.13.3</ecNumber>
    </recommendedName>
</protein>
<keyword evidence="3" id="KW-0597">Phosphoprotein</keyword>